<dbReference type="EMBL" id="LMWN01000012">
    <property type="protein sequence ID" value="KUN07485.1"/>
    <property type="molecule type" value="Genomic_DNA"/>
</dbReference>
<protein>
    <recommendedName>
        <fullName evidence="4">SH3b domain-containing protein</fullName>
    </recommendedName>
</protein>
<proteinExistence type="predicted"/>
<dbReference type="Proteomes" id="UP000053127">
    <property type="component" value="Unassembled WGS sequence"/>
</dbReference>
<feature type="signal peptide" evidence="1">
    <location>
        <begin position="1"/>
        <end position="35"/>
    </location>
</feature>
<feature type="chain" id="PRO_5007102434" description="SH3b domain-containing protein" evidence="1">
    <location>
        <begin position="36"/>
        <end position="112"/>
    </location>
</feature>
<sequence>MPFSSLPVRKAVSGLTAAAALALGATLVAAPSASAAGSVGSSGCTKNIKDATYTVIQYDHADMHTGPSNKYKVKKSIYMGNKVRVYCTADHSSWYYGKFGNTYGWMESYAFF</sequence>
<evidence type="ECO:0000256" key="1">
    <source>
        <dbReference type="SAM" id="SignalP"/>
    </source>
</evidence>
<keyword evidence="1" id="KW-0732">Signal</keyword>
<dbReference type="OrthoDB" id="4241390at2"/>
<gene>
    <name evidence="2" type="ORF">AQI95_10705</name>
</gene>
<dbReference type="RefSeq" id="WP_067120785.1">
    <property type="nucleotide sequence ID" value="NZ_JBFACD010000006.1"/>
</dbReference>
<keyword evidence="3" id="KW-1185">Reference proteome</keyword>
<dbReference type="AlphaFoldDB" id="A0A101P9P9"/>
<evidence type="ECO:0008006" key="4">
    <source>
        <dbReference type="Google" id="ProtNLM"/>
    </source>
</evidence>
<reference evidence="2 3" key="1">
    <citation type="submission" date="2015-10" db="EMBL/GenBank/DDBJ databases">
        <title>Draft genome sequence of Streptomyces yokosukanensis DSM 40224, type strain for the species Streptomyces yokosukanensis.</title>
        <authorList>
            <person name="Ruckert C."/>
            <person name="Winkler A."/>
            <person name="Kalinowski J."/>
            <person name="Kampfer P."/>
            <person name="Glaeser S."/>
        </authorList>
    </citation>
    <scope>NUCLEOTIDE SEQUENCE [LARGE SCALE GENOMIC DNA]</scope>
    <source>
        <strain evidence="2 3">DSM 40224</strain>
    </source>
</reference>
<dbReference type="Gene3D" id="2.30.30.40">
    <property type="entry name" value="SH3 Domains"/>
    <property type="match status" value="1"/>
</dbReference>
<comment type="caution">
    <text evidence="2">The sequence shown here is derived from an EMBL/GenBank/DDBJ whole genome shotgun (WGS) entry which is preliminary data.</text>
</comment>
<accession>A0A101P9P9</accession>
<evidence type="ECO:0000313" key="3">
    <source>
        <dbReference type="Proteomes" id="UP000053127"/>
    </source>
</evidence>
<name>A0A101P9P9_9ACTN</name>
<organism evidence="2 3">
    <name type="scientific">Streptomyces yokosukanensis</name>
    <dbReference type="NCBI Taxonomy" id="67386"/>
    <lineage>
        <taxon>Bacteria</taxon>
        <taxon>Bacillati</taxon>
        <taxon>Actinomycetota</taxon>
        <taxon>Actinomycetes</taxon>
        <taxon>Kitasatosporales</taxon>
        <taxon>Streptomycetaceae</taxon>
        <taxon>Streptomyces</taxon>
    </lineage>
</organism>
<evidence type="ECO:0000313" key="2">
    <source>
        <dbReference type="EMBL" id="KUN07485.1"/>
    </source>
</evidence>